<evidence type="ECO:0000313" key="1">
    <source>
        <dbReference type="EMBL" id="ESN94281.1"/>
    </source>
</evidence>
<dbReference type="Proteomes" id="UP000015101">
    <property type="component" value="Unassembled WGS sequence"/>
</dbReference>
<accession>T1EUX1</accession>
<dbReference type="RefSeq" id="XP_009027381.1">
    <property type="nucleotide sequence ID" value="XM_009029133.1"/>
</dbReference>
<sequence length="130" mass="14652">MTIRAYRVMKYNYEVLKISLRLSSVDAVSVKALRQLENDDGHGLQTVKQAKDYMDAPTIGTLAPDRLRHHKAKGPTQRLPHKSDSSDNCMLLSLKKGLDESRRPKAAIVQVYGFVELLHGNIHQGLGHHR</sequence>
<reference evidence="3" key="1">
    <citation type="submission" date="2012-12" db="EMBL/GenBank/DDBJ databases">
        <authorList>
            <person name="Hellsten U."/>
            <person name="Grimwood J."/>
            <person name="Chapman J.A."/>
            <person name="Shapiro H."/>
            <person name="Aerts A."/>
            <person name="Otillar R.P."/>
            <person name="Terry A.Y."/>
            <person name="Boore J.L."/>
            <person name="Simakov O."/>
            <person name="Marletaz F."/>
            <person name="Cho S.-J."/>
            <person name="Edsinger-Gonzales E."/>
            <person name="Havlak P."/>
            <person name="Kuo D.-H."/>
            <person name="Larsson T."/>
            <person name="Lv J."/>
            <person name="Arendt D."/>
            <person name="Savage R."/>
            <person name="Osoegawa K."/>
            <person name="de Jong P."/>
            <person name="Lindberg D.R."/>
            <person name="Seaver E.C."/>
            <person name="Weisblat D.A."/>
            <person name="Putnam N.H."/>
            <person name="Grigoriev I.V."/>
            <person name="Rokhsar D.S."/>
        </authorList>
    </citation>
    <scope>NUCLEOTIDE SEQUENCE</scope>
</reference>
<gene>
    <name evidence="2" type="primary">20200371</name>
    <name evidence="1" type="ORF">HELRODRAFT_164092</name>
</gene>
<dbReference type="KEGG" id="hro:HELRODRAFT_164092"/>
<dbReference type="CTD" id="20200371"/>
<dbReference type="EMBL" id="AMQM01001543">
    <property type="status" value="NOT_ANNOTATED_CDS"/>
    <property type="molecule type" value="Genomic_DNA"/>
</dbReference>
<reference evidence="2" key="3">
    <citation type="submission" date="2015-06" db="UniProtKB">
        <authorList>
            <consortium name="EnsemblMetazoa"/>
        </authorList>
    </citation>
    <scope>IDENTIFICATION</scope>
</reference>
<dbReference type="EMBL" id="KB097571">
    <property type="protein sequence ID" value="ESN94281.1"/>
    <property type="molecule type" value="Genomic_DNA"/>
</dbReference>
<dbReference type="GeneID" id="20200371"/>
<dbReference type="HOGENOM" id="CLU_1940396_0_0_1"/>
<reference evidence="1 3" key="2">
    <citation type="journal article" date="2013" name="Nature">
        <title>Insights into bilaterian evolution from three spiralian genomes.</title>
        <authorList>
            <person name="Simakov O."/>
            <person name="Marletaz F."/>
            <person name="Cho S.J."/>
            <person name="Edsinger-Gonzales E."/>
            <person name="Havlak P."/>
            <person name="Hellsten U."/>
            <person name="Kuo D.H."/>
            <person name="Larsson T."/>
            <person name="Lv J."/>
            <person name="Arendt D."/>
            <person name="Savage R."/>
            <person name="Osoegawa K."/>
            <person name="de Jong P."/>
            <person name="Grimwood J."/>
            <person name="Chapman J.A."/>
            <person name="Shapiro H."/>
            <person name="Aerts A."/>
            <person name="Otillar R.P."/>
            <person name="Terry A.Y."/>
            <person name="Boore J.L."/>
            <person name="Grigoriev I.V."/>
            <person name="Lindberg D.R."/>
            <person name="Seaver E.C."/>
            <person name="Weisblat D.A."/>
            <person name="Putnam N.H."/>
            <person name="Rokhsar D.S."/>
        </authorList>
    </citation>
    <scope>NUCLEOTIDE SEQUENCE</scope>
</reference>
<evidence type="ECO:0000313" key="3">
    <source>
        <dbReference type="Proteomes" id="UP000015101"/>
    </source>
</evidence>
<evidence type="ECO:0000313" key="2">
    <source>
        <dbReference type="EnsemblMetazoa" id="HelroP164092"/>
    </source>
</evidence>
<keyword evidence="3" id="KW-1185">Reference proteome</keyword>
<dbReference type="EnsemblMetazoa" id="HelroT164092">
    <property type="protein sequence ID" value="HelroP164092"/>
    <property type="gene ID" value="HelroG164092"/>
</dbReference>
<protein>
    <submittedName>
        <fullName evidence="1 2">Uncharacterized protein</fullName>
    </submittedName>
</protein>
<dbReference type="InParanoid" id="T1EUX1"/>
<organism evidence="2 3">
    <name type="scientific">Helobdella robusta</name>
    <name type="common">Californian leech</name>
    <dbReference type="NCBI Taxonomy" id="6412"/>
    <lineage>
        <taxon>Eukaryota</taxon>
        <taxon>Metazoa</taxon>
        <taxon>Spiralia</taxon>
        <taxon>Lophotrochozoa</taxon>
        <taxon>Annelida</taxon>
        <taxon>Clitellata</taxon>
        <taxon>Hirudinea</taxon>
        <taxon>Rhynchobdellida</taxon>
        <taxon>Glossiphoniidae</taxon>
        <taxon>Helobdella</taxon>
    </lineage>
</organism>
<dbReference type="AlphaFoldDB" id="T1EUX1"/>
<proteinExistence type="predicted"/>
<name>T1EUX1_HELRO</name>